<dbReference type="InterPro" id="IPR002137">
    <property type="entry name" value="Beta-lactam_class-D_AS"/>
</dbReference>
<feature type="active site" description="Acyl-ester intermediate" evidence="6">
    <location>
        <position position="124"/>
    </location>
</feature>
<feature type="region of interest" description="Disordered" evidence="8">
    <location>
        <begin position="36"/>
        <end position="76"/>
    </location>
</feature>
<evidence type="ECO:0000256" key="8">
    <source>
        <dbReference type="SAM" id="MobiDB-lite"/>
    </source>
</evidence>
<evidence type="ECO:0000256" key="9">
    <source>
        <dbReference type="SAM" id="SignalP"/>
    </source>
</evidence>
<gene>
    <name evidence="11" type="ORF">SOCEGT47_013200</name>
</gene>
<dbReference type="Proteomes" id="UP000295781">
    <property type="component" value="Chromosome"/>
</dbReference>
<evidence type="ECO:0000256" key="1">
    <source>
        <dbReference type="ARBA" id="ARBA00007898"/>
    </source>
</evidence>
<dbReference type="SUPFAM" id="SSF56601">
    <property type="entry name" value="beta-lactamase/transpeptidase-like"/>
    <property type="match status" value="1"/>
</dbReference>
<dbReference type="OrthoDB" id="9762883at2"/>
<evidence type="ECO:0000259" key="10">
    <source>
        <dbReference type="Pfam" id="PF00905"/>
    </source>
</evidence>
<organism evidence="11 12">
    <name type="scientific">Sorangium cellulosum</name>
    <name type="common">Polyangium cellulosum</name>
    <dbReference type="NCBI Taxonomy" id="56"/>
    <lineage>
        <taxon>Bacteria</taxon>
        <taxon>Pseudomonadati</taxon>
        <taxon>Myxococcota</taxon>
        <taxon>Polyangia</taxon>
        <taxon>Polyangiales</taxon>
        <taxon>Polyangiaceae</taxon>
        <taxon>Sorangium</taxon>
    </lineage>
</organism>
<accession>A0A4P2PVT1</accession>
<dbReference type="InterPro" id="IPR001460">
    <property type="entry name" value="PCN-bd_Tpept"/>
</dbReference>
<dbReference type="GO" id="GO:0008800">
    <property type="term" value="F:beta-lactamase activity"/>
    <property type="evidence" value="ECO:0007669"/>
    <property type="project" value="UniProtKB-UniRule"/>
</dbReference>
<dbReference type="PROSITE" id="PS00337">
    <property type="entry name" value="BETA_LACTAMASE_D"/>
    <property type="match status" value="1"/>
</dbReference>
<feature type="signal peptide" evidence="9">
    <location>
        <begin position="1"/>
        <end position="36"/>
    </location>
</feature>
<dbReference type="GO" id="GO:0017001">
    <property type="term" value="P:antibiotic catabolic process"/>
    <property type="evidence" value="ECO:0007669"/>
    <property type="project" value="InterPro"/>
</dbReference>
<keyword evidence="3 9" id="KW-0732">Signal</keyword>
<dbReference type="Gene3D" id="3.40.710.10">
    <property type="entry name" value="DD-peptidase/beta-lactamase superfamily"/>
    <property type="match status" value="1"/>
</dbReference>
<dbReference type="InterPro" id="IPR012338">
    <property type="entry name" value="Beta-lactam/transpept-like"/>
</dbReference>
<comment type="similarity">
    <text evidence="1 7">Belongs to the class-D beta-lactamase family.</text>
</comment>
<comment type="catalytic activity">
    <reaction evidence="7">
        <text>a beta-lactam + H2O = a substituted beta-amino acid</text>
        <dbReference type="Rhea" id="RHEA:20401"/>
        <dbReference type="ChEBI" id="CHEBI:15377"/>
        <dbReference type="ChEBI" id="CHEBI:35627"/>
        <dbReference type="ChEBI" id="CHEBI:140347"/>
        <dbReference type="EC" id="3.5.2.6"/>
    </reaction>
</comment>
<dbReference type="GO" id="GO:0046677">
    <property type="term" value="P:response to antibiotic"/>
    <property type="evidence" value="ECO:0007669"/>
    <property type="project" value="UniProtKB-UniRule"/>
</dbReference>
<reference evidence="11 12" key="1">
    <citation type="submission" date="2015-09" db="EMBL/GenBank/DDBJ databases">
        <title>Sorangium comparison.</title>
        <authorList>
            <person name="Zaburannyi N."/>
            <person name="Bunk B."/>
            <person name="Overmann J."/>
            <person name="Mueller R."/>
        </authorList>
    </citation>
    <scope>NUCLEOTIDE SEQUENCE [LARGE SCALE GENOMIC DNA]</scope>
    <source>
        <strain evidence="11 12">So ceGT47</strain>
    </source>
</reference>
<proteinExistence type="inferred from homology"/>
<dbReference type="EMBL" id="CP012670">
    <property type="protein sequence ID" value="AUX20844.1"/>
    <property type="molecule type" value="Genomic_DNA"/>
</dbReference>
<evidence type="ECO:0000256" key="2">
    <source>
        <dbReference type="ARBA" id="ARBA00012865"/>
    </source>
</evidence>
<evidence type="ECO:0000256" key="3">
    <source>
        <dbReference type="ARBA" id="ARBA00022729"/>
    </source>
</evidence>
<dbReference type="AlphaFoldDB" id="A0A4P2PVT1"/>
<dbReference type="GO" id="GO:0008658">
    <property type="term" value="F:penicillin binding"/>
    <property type="evidence" value="ECO:0007669"/>
    <property type="project" value="InterPro"/>
</dbReference>
<dbReference type="RefSeq" id="WP_129346252.1">
    <property type="nucleotide sequence ID" value="NZ_CP012670.1"/>
</dbReference>
<feature type="compositionally biased region" description="Low complexity" evidence="8">
    <location>
        <begin position="47"/>
        <end position="76"/>
    </location>
</feature>
<sequence length="325" mass="34657">MLTAPSSSVTRRAIAPSRPLFFCTLLAILAAGGACATTPPPSPPPAGEAAPPAAAQGAGAPAAAQGAPASAPAAPAARTEIDEGGAELLRAEGVDGAFVLFDASKGVTHVVNPDRAAAGYVPASTFKIPNTLIGLETGVIPDERFSLKWDGVKRGVPDWNRDHDLPSAMKHSVVWFYQEVARRIGPERMQAHLDAFNYGNRDISGGIDRFWLTGGLRISPHEQVDFLRRLHAGSLPCSARSLDILKRIIVLEQTPAYTLRGKTGLEFDERSTTGWLVGYVERGADTYFYATVLLGKGSDHGRIMPLRHSLTRALLKRHGALPEDA</sequence>
<feature type="modified residue" description="N6-carboxylysine" evidence="6">
    <location>
        <position position="127"/>
    </location>
</feature>
<evidence type="ECO:0000313" key="11">
    <source>
        <dbReference type="EMBL" id="AUX20844.1"/>
    </source>
</evidence>
<dbReference type="Pfam" id="PF00905">
    <property type="entry name" value="Transpeptidase"/>
    <property type="match status" value="1"/>
</dbReference>
<keyword evidence="5 7" id="KW-0046">Antibiotic resistance</keyword>
<evidence type="ECO:0000313" key="12">
    <source>
        <dbReference type="Proteomes" id="UP000295781"/>
    </source>
</evidence>
<feature type="domain" description="Penicillin-binding protein transpeptidase" evidence="10">
    <location>
        <begin position="116"/>
        <end position="296"/>
    </location>
</feature>
<keyword evidence="4 7" id="KW-0378">Hydrolase</keyword>
<evidence type="ECO:0000256" key="4">
    <source>
        <dbReference type="ARBA" id="ARBA00022801"/>
    </source>
</evidence>
<protein>
    <recommendedName>
        <fullName evidence="2 7">Beta-lactamase</fullName>
        <ecNumber evidence="2 7">3.5.2.6</ecNumber>
    </recommendedName>
</protein>
<evidence type="ECO:0000256" key="5">
    <source>
        <dbReference type="ARBA" id="ARBA00023251"/>
    </source>
</evidence>
<dbReference type="EC" id="3.5.2.6" evidence="2 7"/>
<name>A0A4P2PVT1_SORCE</name>
<feature type="chain" id="PRO_5020630291" description="Beta-lactamase" evidence="9">
    <location>
        <begin position="37"/>
        <end position="325"/>
    </location>
</feature>
<evidence type="ECO:0000256" key="6">
    <source>
        <dbReference type="PIRSR" id="PIRSR602137-50"/>
    </source>
</evidence>
<evidence type="ECO:0000256" key="7">
    <source>
        <dbReference type="RuleBase" id="RU361140"/>
    </source>
</evidence>